<dbReference type="SUPFAM" id="SSF88659">
    <property type="entry name" value="Sigma3 and sigma4 domains of RNA polymerase sigma factors"/>
    <property type="match status" value="1"/>
</dbReference>
<evidence type="ECO:0000256" key="6">
    <source>
        <dbReference type="SAM" id="MobiDB-lite"/>
    </source>
</evidence>
<dbReference type="InterPro" id="IPR013325">
    <property type="entry name" value="RNA_pol_sigma_r2"/>
</dbReference>
<evidence type="ECO:0000259" key="8">
    <source>
        <dbReference type="Pfam" id="PF08281"/>
    </source>
</evidence>
<dbReference type="InterPro" id="IPR036388">
    <property type="entry name" value="WH-like_DNA-bd_sf"/>
</dbReference>
<sequence>MHIRARTPSSVERGTPTAAGAENWDRRSERWGRLMTAAQTGDGDAYEQLLRELDRWLRRYYARRLPGPAAEDATQDALLAIHNKRHTYQPSRPFGAWAMAIARYKWVDRIRDASRFAALSLEDEIAIEDHGEAAISAAALDDLLGRLKPAQARVIRLVKLGGLSIARASGVTGQSAALVKINIHRGLKKLSALVS</sequence>
<evidence type="ECO:0000256" key="2">
    <source>
        <dbReference type="ARBA" id="ARBA00023015"/>
    </source>
</evidence>
<feature type="domain" description="RNA polymerase sigma-70 region 2" evidence="7">
    <location>
        <begin position="46"/>
        <end position="115"/>
    </location>
</feature>
<evidence type="ECO:0000256" key="1">
    <source>
        <dbReference type="ARBA" id="ARBA00010641"/>
    </source>
</evidence>
<protein>
    <submittedName>
        <fullName evidence="9">RNA polymerase sigma factor (Sigma-70 family)</fullName>
    </submittedName>
</protein>
<comment type="caution">
    <text evidence="9">The sequence shown here is derived from an EMBL/GenBank/DDBJ whole genome shotgun (WGS) entry which is preliminary data.</text>
</comment>
<dbReference type="Gene3D" id="1.10.10.10">
    <property type="entry name" value="Winged helix-like DNA-binding domain superfamily/Winged helix DNA-binding domain"/>
    <property type="match status" value="1"/>
</dbReference>
<dbReference type="EMBL" id="JBGBZA010000002">
    <property type="protein sequence ID" value="MEY9319435.1"/>
    <property type="molecule type" value="Genomic_DNA"/>
</dbReference>
<gene>
    <name evidence="9" type="ORF">ABIF29_006234</name>
</gene>
<organism evidence="9 10">
    <name type="scientific">Bradyrhizobium elkanii</name>
    <dbReference type="NCBI Taxonomy" id="29448"/>
    <lineage>
        <taxon>Bacteria</taxon>
        <taxon>Pseudomonadati</taxon>
        <taxon>Pseudomonadota</taxon>
        <taxon>Alphaproteobacteria</taxon>
        <taxon>Hyphomicrobiales</taxon>
        <taxon>Nitrobacteraceae</taxon>
        <taxon>Bradyrhizobium</taxon>
    </lineage>
</organism>
<accession>A0ABV4F7J9</accession>
<keyword evidence="3" id="KW-0731">Sigma factor</keyword>
<dbReference type="InterPro" id="IPR007627">
    <property type="entry name" value="RNA_pol_sigma70_r2"/>
</dbReference>
<dbReference type="InterPro" id="IPR013249">
    <property type="entry name" value="RNA_pol_sigma70_r4_t2"/>
</dbReference>
<evidence type="ECO:0000256" key="4">
    <source>
        <dbReference type="ARBA" id="ARBA00023125"/>
    </source>
</evidence>
<comment type="similarity">
    <text evidence="1">Belongs to the sigma-70 factor family. ECF subfamily.</text>
</comment>
<keyword evidence="4" id="KW-0238">DNA-binding</keyword>
<evidence type="ECO:0000259" key="7">
    <source>
        <dbReference type="Pfam" id="PF04542"/>
    </source>
</evidence>
<dbReference type="SUPFAM" id="SSF88946">
    <property type="entry name" value="Sigma2 domain of RNA polymerase sigma factors"/>
    <property type="match status" value="1"/>
</dbReference>
<feature type="region of interest" description="Disordered" evidence="6">
    <location>
        <begin position="1"/>
        <end position="22"/>
    </location>
</feature>
<dbReference type="InterPro" id="IPR039425">
    <property type="entry name" value="RNA_pol_sigma-70-like"/>
</dbReference>
<dbReference type="Proteomes" id="UP001565471">
    <property type="component" value="Unassembled WGS sequence"/>
</dbReference>
<dbReference type="Pfam" id="PF08281">
    <property type="entry name" value="Sigma70_r4_2"/>
    <property type="match status" value="1"/>
</dbReference>
<dbReference type="InterPro" id="IPR013324">
    <property type="entry name" value="RNA_pol_sigma_r3/r4-like"/>
</dbReference>
<dbReference type="NCBIfam" id="TIGR02937">
    <property type="entry name" value="sigma70-ECF"/>
    <property type="match status" value="1"/>
</dbReference>
<keyword evidence="10" id="KW-1185">Reference proteome</keyword>
<dbReference type="PANTHER" id="PTHR43133">
    <property type="entry name" value="RNA POLYMERASE ECF-TYPE SIGMA FACTO"/>
    <property type="match status" value="1"/>
</dbReference>
<reference evidence="9 10" key="1">
    <citation type="submission" date="2024-07" db="EMBL/GenBank/DDBJ databases">
        <title>Genomic Encyclopedia of Type Strains, Phase V (KMG-V): Genome sequencing to study the core and pangenomes of soil and plant-associated prokaryotes.</title>
        <authorList>
            <person name="Whitman W."/>
        </authorList>
    </citation>
    <scope>NUCLEOTIDE SEQUENCE [LARGE SCALE GENOMIC DNA]</scope>
    <source>
        <strain evidence="9 10">USDA 415</strain>
    </source>
</reference>
<proteinExistence type="inferred from homology"/>
<evidence type="ECO:0000256" key="5">
    <source>
        <dbReference type="ARBA" id="ARBA00023163"/>
    </source>
</evidence>
<keyword evidence="2" id="KW-0805">Transcription regulation</keyword>
<keyword evidence="5" id="KW-0804">Transcription</keyword>
<evidence type="ECO:0000313" key="9">
    <source>
        <dbReference type="EMBL" id="MEY9319435.1"/>
    </source>
</evidence>
<evidence type="ECO:0000256" key="3">
    <source>
        <dbReference type="ARBA" id="ARBA00023082"/>
    </source>
</evidence>
<dbReference type="Pfam" id="PF04542">
    <property type="entry name" value="Sigma70_r2"/>
    <property type="match status" value="1"/>
</dbReference>
<evidence type="ECO:0000313" key="10">
    <source>
        <dbReference type="Proteomes" id="UP001565471"/>
    </source>
</evidence>
<name>A0ABV4F7J9_BRAEL</name>
<dbReference type="Gene3D" id="1.10.1740.10">
    <property type="match status" value="1"/>
</dbReference>
<dbReference type="InterPro" id="IPR014284">
    <property type="entry name" value="RNA_pol_sigma-70_dom"/>
</dbReference>
<dbReference type="PANTHER" id="PTHR43133:SF58">
    <property type="entry name" value="ECF RNA POLYMERASE SIGMA FACTOR SIGD"/>
    <property type="match status" value="1"/>
</dbReference>
<feature type="domain" description="RNA polymerase sigma factor 70 region 4 type 2" evidence="8">
    <location>
        <begin position="139"/>
        <end position="190"/>
    </location>
</feature>